<accession>A0A9W8L6S4</accession>
<protein>
    <submittedName>
        <fullName evidence="1">Uncharacterized protein</fullName>
    </submittedName>
</protein>
<dbReference type="EMBL" id="JANBTX010000012">
    <property type="protein sequence ID" value="KAJ2690408.1"/>
    <property type="molecule type" value="Genomic_DNA"/>
</dbReference>
<reference evidence="1" key="1">
    <citation type="submission" date="2022-07" db="EMBL/GenBank/DDBJ databases">
        <title>Phylogenomic reconstructions and comparative analyses of Kickxellomycotina fungi.</title>
        <authorList>
            <person name="Reynolds N.K."/>
            <person name="Stajich J.E."/>
            <person name="Barry K."/>
            <person name="Grigoriev I.V."/>
            <person name="Crous P."/>
            <person name="Smith M.E."/>
        </authorList>
    </citation>
    <scope>NUCLEOTIDE SEQUENCE</scope>
    <source>
        <strain evidence="1">CBS 109367</strain>
    </source>
</reference>
<name>A0A9W8L6S4_9FUNG</name>
<comment type="caution">
    <text evidence="1">The sequence shown here is derived from an EMBL/GenBank/DDBJ whole genome shotgun (WGS) entry which is preliminary data.</text>
</comment>
<evidence type="ECO:0000313" key="1">
    <source>
        <dbReference type="EMBL" id="KAJ2690408.1"/>
    </source>
</evidence>
<evidence type="ECO:0000313" key="2">
    <source>
        <dbReference type="Proteomes" id="UP001151516"/>
    </source>
</evidence>
<organism evidence="1 2">
    <name type="scientific">Coemansia spiralis</name>
    <dbReference type="NCBI Taxonomy" id="417178"/>
    <lineage>
        <taxon>Eukaryota</taxon>
        <taxon>Fungi</taxon>
        <taxon>Fungi incertae sedis</taxon>
        <taxon>Zoopagomycota</taxon>
        <taxon>Kickxellomycotina</taxon>
        <taxon>Kickxellomycetes</taxon>
        <taxon>Kickxellales</taxon>
        <taxon>Kickxellaceae</taxon>
        <taxon>Coemansia</taxon>
    </lineage>
</organism>
<proteinExistence type="predicted"/>
<keyword evidence="2" id="KW-1185">Reference proteome</keyword>
<gene>
    <name evidence="1" type="ORF">IWW39_000807</name>
</gene>
<dbReference type="OrthoDB" id="5578005at2759"/>
<dbReference type="Proteomes" id="UP001151516">
    <property type="component" value="Unassembled WGS sequence"/>
</dbReference>
<sequence>MNGDSAPYTADIDAMCSDYVKQADIISGLSESDTSRLLFVKAAATAVECADDAQIVMIECQSRDHLVASIGDEAIVDPSGLDKVTIKYTPTFDMLRALLAAWHCGLGTGEPPKDTLDSEAGFLVWGGSEQAERKELWTPDYLFIDGMGAVTSDASMPVLWGLLNNTLDHINQSRKAQGQGICQLVIGLADE</sequence>
<dbReference type="AlphaFoldDB" id="A0A9W8L6S4"/>